<organism evidence="5 6">
    <name type="scientific">Rhynchophorus ferrugineus</name>
    <name type="common">Red palm weevil</name>
    <name type="synonym">Curculio ferrugineus</name>
    <dbReference type="NCBI Taxonomy" id="354439"/>
    <lineage>
        <taxon>Eukaryota</taxon>
        <taxon>Metazoa</taxon>
        <taxon>Ecdysozoa</taxon>
        <taxon>Arthropoda</taxon>
        <taxon>Hexapoda</taxon>
        <taxon>Insecta</taxon>
        <taxon>Pterygota</taxon>
        <taxon>Neoptera</taxon>
        <taxon>Endopterygota</taxon>
        <taxon>Coleoptera</taxon>
        <taxon>Polyphaga</taxon>
        <taxon>Cucujiformia</taxon>
        <taxon>Curculionidae</taxon>
        <taxon>Dryophthorinae</taxon>
        <taxon>Rhynchophorus</taxon>
    </lineage>
</organism>
<evidence type="ECO:0000313" key="5">
    <source>
        <dbReference type="EMBL" id="KAF7269746.1"/>
    </source>
</evidence>
<keyword evidence="3" id="KW-1133">Transmembrane helix</keyword>
<dbReference type="Gene3D" id="3.80.10.10">
    <property type="entry name" value="Ribonuclease Inhibitor"/>
    <property type="match status" value="4"/>
</dbReference>
<gene>
    <name evidence="5" type="ORF">GWI33_017264</name>
</gene>
<comment type="caution">
    <text evidence="5">The sequence shown here is derived from an EMBL/GenBank/DDBJ whole genome shotgun (WGS) entry which is preliminary data.</text>
</comment>
<keyword evidence="4" id="KW-0732">Signal</keyword>
<dbReference type="PROSITE" id="PS51450">
    <property type="entry name" value="LRR"/>
    <property type="match status" value="6"/>
</dbReference>
<dbReference type="SMART" id="SM00369">
    <property type="entry name" value="LRR_TYP"/>
    <property type="match status" value="10"/>
</dbReference>
<dbReference type="InterPro" id="IPR032675">
    <property type="entry name" value="LRR_dom_sf"/>
</dbReference>
<keyword evidence="3" id="KW-0472">Membrane</keyword>
<dbReference type="SMART" id="SM00365">
    <property type="entry name" value="LRR_SD22"/>
    <property type="match status" value="8"/>
</dbReference>
<dbReference type="Proteomes" id="UP000625711">
    <property type="component" value="Unassembled WGS sequence"/>
</dbReference>
<dbReference type="PANTHER" id="PTHR24366:SF96">
    <property type="entry name" value="LEUCINE RICH REPEAT CONTAINING 53"/>
    <property type="match status" value="1"/>
</dbReference>
<reference evidence="5" key="1">
    <citation type="submission" date="2020-08" db="EMBL/GenBank/DDBJ databases">
        <title>Genome sequencing and assembly of the red palm weevil Rhynchophorus ferrugineus.</title>
        <authorList>
            <person name="Dias G.B."/>
            <person name="Bergman C.M."/>
            <person name="Manee M."/>
        </authorList>
    </citation>
    <scope>NUCLEOTIDE SEQUENCE</scope>
    <source>
        <strain evidence="5">AA-2017</strain>
        <tissue evidence="5">Whole larva</tissue>
    </source>
</reference>
<name>A0A834M6E4_RHYFE</name>
<dbReference type="FunFam" id="3.80.10.10:FF:001164">
    <property type="entry name" value="GH01279p"/>
    <property type="match status" value="1"/>
</dbReference>
<keyword evidence="3" id="KW-0812">Transmembrane</keyword>
<dbReference type="AlphaFoldDB" id="A0A834M6E4"/>
<dbReference type="Pfam" id="PF13516">
    <property type="entry name" value="LRR_6"/>
    <property type="match status" value="1"/>
</dbReference>
<dbReference type="PANTHER" id="PTHR24366">
    <property type="entry name" value="IG(IMMUNOGLOBULIN) AND LRR(LEUCINE RICH REPEAT) DOMAINS"/>
    <property type="match status" value="1"/>
</dbReference>
<sequence>MRNLFDRRGTFLIFFLWALNHIFPGLSLYCDKAFTYYEEYGQNSFNVTCKDITKETEHVLENININNEISLTVLNSTLESVTPSLFRNVRNIKILNIIDSHFTYDIRLAIFNKLGKLESLTIKNTTFLLANFTLYGLDNLKHFQFSYDNLSSISKHSLKHLNNLERLELYNNQIKNLRDVPLCGLRKLKILDLSQNVLTDLDEFFFQCDGEQEQIKLQLNDSVSRPNIYRTSFYNISGHSVDISELDLSQNSIRTLGESLEKLEKLRFLDLSFNELTKVNNLHFATLSRLEKLVLKHNQLQHFQASIFENKTQLRVVDVSYNDLNEITVFNVPRLQYLNVGYNSLVTVILRNLPNLREVHLNDNNFAEISPDDFESLPNLFTINLSGNKLFIIDRLFRNIPTVRYLDLSRNAISNLSGNTFNNLTDLRTLDLANNALTSLNGDPFLSLEYLEVLNLSSNALESLSYFSLEPLQSLRTLDVSSNKLKFIEYDVILSRLPGLNNINIKYNLLTCENLSKLIVFLRKRHIGYTHTEYLDLENINQNIAGIPCRSVNKNLIVEVNSVGGGSAALFTFGVTMIIILVSVVTGITSYKFYVYLKRRNYRADEFELVDE</sequence>
<dbReference type="PRINTS" id="PR00019">
    <property type="entry name" value="LEURICHRPT"/>
</dbReference>
<keyword evidence="2" id="KW-0677">Repeat</keyword>
<keyword evidence="1" id="KW-0433">Leucine-rich repeat</keyword>
<feature type="transmembrane region" description="Helical" evidence="3">
    <location>
        <begin position="568"/>
        <end position="594"/>
    </location>
</feature>
<evidence type="ECO:0000256" key="2">
    <source>
        <dbReference type="ARBA" id="ARBA00022737"/>
    </source>
</evidence>
<feature type="chain" id="PRO_5032608482" evidence="4">
    <location>
        <begin position="28"/>
        <end position="612"/>
    </location>
</feature>
<evidence type="ECO:0000256" key="3">
    <source>
        <dbReference type="SAM" id="Phobius"/>
    </source>
</evidence>
<accession>A0A834M6E4</accession>
<proteinExistence type="predicted"/>
<feature type="signal peptide" evidence="4">
    <location>
        <begin position="1"/>
        <end position="27"/>
    </location>
</feature>
<evidence type="ECO:0000313" key="6">
    <source>
        <dbReference type="Proteomes" id="UP000625711"/>
    </source>
</evidence>
<protein>
    <submittedName>
        <fullName evidence="5">Uncharacterized protein</fullName>
    </submittedName>
</protein>
<keyword evidence="6" id="KW-1185">Reference proteome</keyword>
<evidence type="ECO:0000256" key="4">
    <source>
        <dbReference type="SAM" id="SignalP"/>
    </source>
</evidence>
<dbReference type="SUPFAM" id="SSF52058">
    <property type="entry name" value="L domain-like"/>
    <property type="match status" value="2"/>
</dbReference>
<evidence type="ECO:0000256" key="1">
    <source>
        <dbReference type="ARBA" id="ARBA00022614"/>
    </source>
</evidence>
<dbReference type="Pfam" id="PF13855">
    <property type="entry name" value="LRR_8"/>
    <property type="match status" value="3"/>
</dbReference>
<dbReference type="InterPro" id="IPR001611">
    <property type="entry name" value="Leu-rich_rpt"/>
</dbReference>
<dbReference type="EMBL" id="JAACXV010014191">
    <property type="protein sequence ID" value="KAF7269746.1"/>
    <property type="molecule type" value="Genomic_DNA"/>
</dbReference>
<dbReference type="OrthoDB" id="676979at2759"/>
<dbReference type="InterPro" id="IPR003591">
    <property type="entry name" value="Leu-rich_rpt_typical-subtyp"/>
</dbReference>